<accession>A0A6J2WZK5</accession>
<dbReference type="PANTHER" id="PTHR25465:SF5">
    <property type="entry name" value="E3 UBIQUITIN_ISG15 LIGASE TRIM25-RELATED"/>
    <property type="match status" value="1"/>
</dbReference>
<evidence type="ECO:0000256" key="1">
    <source>
        <dbReference type="ARBA" id="ARBA00022723"/>
    </source>
</evidence>
<dbReference type="InterPro" id="IPR001841">
    <property type="entry name" value="Znf_RING"/>
</dbReference>
<name>A0A6J2WZK5_CHACN</name>
<dbReference type="AlphaFoldDB" id="A0A6J2WZK5"/>
<reference evidence="10" key="1">
    <citation type="submission" date="2025-08" db="UniProtKB">
        <authorList>
            <consortium name="RefSeq"/>
        </authorList>
    </citation>
    <scope>IDENTIFICATION</scope>
</reference>
<feature type="domain" description="B box-type" evidence="8">
    <location>
        <begin position="148"/>
        <end position="188"/>
    </location>
</feature>
<dbReference type="PROSITE" id="PS50119">
    <property type="entry name" value="ZF_BBOX"/>
    <property type="match status" value="1"/>
</dbReference>
<evidence type="ECO:0000256" key="5">
    <source>
        <dbReference type="SAM" id="Coils"/>
    </source>
</evidence>
<evidence type="ECO:0000313" key="9">
    <source>
        <dbReference type="Proteomes" id="UP000504632"/>
    </source>
</evidence>
<keyword evidence="9" id="KW-1185">Reference proteome</keyword>
<dbReference type="SMART" id="SM00336">
    <property type="entry name" value="BBOX"/>
    <property type="match status" value="1"/>
</dbReference>
<evidence type="ECO:0000259" key="7">
    <source>
        <dbReference type="PROSITE" id="PS50089"/>
    </source>
</evidence>
<proteinExistence type="predicted"/>
<dbReference type="InterPro" id="IPR000315">
    <property type="entry name" value="Znf_B-box"/>
</dbReference>
<dbReference type="Gene3D" id="3.30.40.10">
    <property type="entry name" value="Zinc/RING finger domain, C3HC4 (zinc finger)"/>
    <property type="match status" value="1"/>
</dbReference>
<evidence type="ECO:0000313" key="10">
    <source>
        <dbReference type="RefSeq" id="XP_030649750.1"/>
    </source>
</evidence>
<evidence type="ECO:0000256" key="6">
    <source>
        <dbReference type="SAM" id="MobiDB-lite"/>
    </source>
</evidence>
<feature type="compositionally biased region" description="Basic and acidic residues" evidence="6">
    <location>
        <begin position="392"/>
        <end position="402"/>
    </location>
</feature>
<keyword evidence="1" id="KW-0479">Metal-binding</keyword>
<dbReference type="SMART" id="SM00184">
    <property type="entry name" value="RING"/>
    <property type="match status" value="1"/>
</dbReference>
<sequence length="408" mass="46469">MAEASLSAEESLMCPICLDLLKDPATIACGHSYCMCCIKSFWDQDDQKGAYSCPQCRETFASRPVLKKNTMLAELAEKLRKTRLQGVLSPDSYAKPGDVECDVCTARKLKAVKSCLVCLISFCETHLQTHLESPAYEKHRLVEASTKLQHKICPQHDKLLEIYCRTDRKMICYLCVMYEHKGHDTVSAAAERADKQRQLEETLRNSQQRIRRREEELQELKQVVNSLKFSAQTAVEDSVKIFTEMLRSIERKCSEVKEWIRVQEKAELSQVEGQIKKLEQELADLRKRDSELEQLSHTEDHIHFLQDFQSLSVCSGYKDSPSIIIKPVSSFDDVKKSVSEVKIKLEEFLSGDVIKASGKDSGQVTLGASMACKELRLSEENSKVTWSPRAHSHSDPSQRFDRNAQAVW</sequence>
<dbReference type="GeneID" id="115829722"/>
<dbReference type="InterPro" id="IPR051051">
    <property type="entry name" value="E3_ubiq-ligase_TRIM/RNF"/>
</dbReference>
<dbReference type="OrthoDB" id="6105938at2759"/>
<protein>
    <submittedName>
        <fullName evidence="10">E3 ubiquitin/ISG15 ligase TRIM25-like</fullName>
    </submittedName>
</protein>
<dbReference type="InterPro" id="IPR017907">
    <property type="entry name" value="Znf_RING_CS"/>
</dbReference>
<dbReference type="PANTHER" id="PTHR25465">
    <property type="entry name" value="B-BOX DOMAIN CONTAINING"/>
    <property type="match status" value="1"/>
</dbReference>
<dbReference type="InterPro" id="IPR058030">
    <property type="entry name" value="TRIM8/14/16/25/29/45/65_CC"/>
</dbReference>
<dbReference type="InParanoid" id="A0A6J2WZK5"/>
<dbReference type="Pfam" id="PF15227">
    <property type="entry name" value="zf-C3HC4_4"/>
    <property type="match status" value="1"/>
</dbReference>
<feature type="coiled-coil region" evidence="5">
    <location>
        <begin position="261"/>
        <end position="295"/>
    </location>
</feature>
<feature type="coiled-coil region" evidence="5">
    <location>
        <begin position="196"/>
        <end position="230"/>
    </location>
</feature>
<dbReference type="SUPFAM" id="SSF57845">
    <property type="entry name" value="B-box zinc-binding domain"/>
    <property type="match status" value="1"/>
</dbReference>
<evidence type="ECO:0000256" key="2">
    <source>
        <dbReference type="ARBA" id="ARBA00022771"/>
    </source>
</evidence>
<keyword evidence="2 4" id="KW-0863">Zinc-finger</keyword>
<dbReference type="Pfam" id="PF25600">
    <property type="entry name" value="TRIM_CC"/>
    <property type="match status" value="1"/>
</dbReference>
<dbReference type="InterPro" id="IPR013083">
    <property type="entry name" value="Znf_RING/FYVE/PHD"/>
</dbReference>
<feature type="region of interest" description="Disordered" evidence="6">
    <location>
        <begin position="383"/>
        <end position="408"/>
    </location>
</feature>
<dbReference type="Pfam" id="PF00643">
    <property type="entry name" value="zf-B_box"/>
    <property type="match status" value="1"/>
</dbReference>
<gene>
    <name evidence="10" type="primary">LOC115829722</name>
</gene>
<feature type="domain" description="RING-type" evidence="7">
    <location>
        <begin position="14"/>
        <end position="57"/>
    </location>
</feature>
<dbReference type="GO" id="GO:0008270">
    <property type="term" value="F:zinc ion binding"/>
    <property type="evidence" value="ECO:0007669"/>
    <property type="project" value="UniProtKB-KW"/>
</dbReference>
<evidence type="ECO:0000259" key="8">
    <source>
        <dbReference type="PROSITE" id="PS50119"/>
    </source>
</evidence>
<evidence type="ECO:0000256" key="3">
    <source>
        <dbReference type="ARBA" id="ARBA00022833"/>
    </source>
</evidence>
<dbReference type="SUPFAM" id="SSF57850">
    <property type="entry name" value="RING/U-box"/>
    <property type="match status" value="1"/>
</dbReference>
<dbReference type="PROSITE" id="PS50089">
    <property type="entry name" value="ZF_RING_2"/>
    <property type="match status" value="1"/>
</dbReference>
<dbReference type="RefSeq" id="XP_030649750.1">
    <property type="nucleotide sequence ID" value="XM_030793890.1"/>
</dbReference>
<dbReference type="Proteomes" id="UP000504632">
    <property type="component" value="Chromosome 16"/>
</dbReference>
<keyword evidence="3" id="KW-0862">Zinc</keyword>
<evidence type="ECO:0000256" key="4">
    <source>
        <dbReference type="PROSITE-ProRule" id="PRU00024"/>
    </source>
</evidence>
<dbReference type="PROSITE" id="PS00518">
    <property type="entry name" value="ZF_RING_1"/>
    <property type="match status" value="1"/>
</dbReference>
<keyword evidence="5" id="KW-0175">Coiled coil</keyword>
<dbReference type="CDD" id="cd19769">
    <property type="entry name" value="Bbox2_TRIM16-like"/>
    <property type="match status" value="1"/>
</dbReference>
<dbReference type="Gene3D" id="3.30.160.60">
    <property type="entry name" value="Classic Zinc Finger"/>
    <property type="match status" value="1"/>
</dbReference>
<organism evidence="9 10">
    <name type="scientific">Chanos chanos</name>
    <name type="common">Milkfish</name>
    <name type="synonym">Mugil chanos</name>
    <dbReference type="NCBI Taxonomy" id="29144"/>
    <lineage>
        <taxon>Eukaryota</taxon>
        <taxon>Metazoa</taxon>
        <taxon>Chordata</taxon>
        <taxon>Craniata</taxon>
        <taxon>Vertebrata</taxon>
        <taxon>Euteleostomi</taxon>
        <taxon>Actinopterygii</taxon>
        <taxon>Neopterygii</taxon>
        <taxon>Teleostei</taxon>
        <taxon>Ostariophysi</taxon>
        <taxon>Gonorynchiformes</taxon>
        <taxon>Chanidae</taxon>
        <taxon>Chanos</taxon>
    </lineage>
</organism>